<dbReference type="AlphaFoldDB" id="A0A0G0PAF3"/>
<evidence type="ECO:0000256" key="2">
    <source>
        <dbReference type="SAM" id="SignalP"/>
    </source>
</evidence>
<accession>A0A0G0PAF3</accession>
<comment type="caution">
    <text evidence="3">The sequence shown here is derived from an EMBL/GenBank/DDBJ whole genome shotgun (WGS) entry which is preliminary data.</text>
</comment>
<proteinExistence type="predicted"/>
<keyword evidence="1" id="KW-0812">Transmembrane</keyword>
<keyword evidence="1" id="KW-1133">Transmembrane helix</keyword>
<dbReference type="STRING" id="1618345.UT18_C0004G0046"/>
<evidence type="ECO:0000256" key="1">
    <source>
        <dbReference type="SAM" id="Phobius"/>
    </source>
</evidence>
<feature type="signal peptide" evidence="2">
    <location>
        <begin position="1"/>
        <end position="20"/>
    </location>
</feature>
<organism evidence="3 4">
    <name type="scientific">candidate division CPR2 bacterium GW2011_GWC2_39_10</name>
    <dbReference type="NCBI Taxonomy" id="1618345"/>
    <lineage>
        <taxon>Bacteria</taxon>
        <taxon>Bacteria division CPR2</taxon>
    </lineage>
</organism>
<keyword evidence="1" id="KW-0472">Membrane</keyword>
<feature type="transmembrane region" description="Helical" evidence="1">
    <location>
        <begin position="194"/>
        <end position="213"/>
    </location>
</feature>
<protein>
    <submittedName>
        <fullName evidence="3">Uncharacterized protein</fullName>
    </submittedName>
</protein>
<evidence type="ECO:0000313" key="3">
    <source>
        <dbReference type="EMBL" id="KKQ95094.1"/>
    </source>
</evidence>
<dbReference type="Proteomes" id="UP000034207">
    <property type="component" value="Unassembled WGS sequence"/>
</dbReference>
<sequence length="218" mass="24581">MKKAVMVLVVLFFLGAPAYACDGNSKNFDCQMRKVAEEKTENIKDRNYEFKKAIKNKNLLKKECDNNFKCVMRDAVFEKKETTSAIMQEFKEDKKEVKECRFEDKEKCSKDKRHDCDKREKCDKVERHECNCRCGKGGSKPTPTTIPVSTPSPIPTVEVGHTPTPSPTIQAGVGGANPENFSTPTVLPRAGSDMLFFVLSTLLTGAVAMHYRFKLKRS</sequence>
<gene>
    <name evidence="3" type="ORF">UT18_C0004G0046</name>
</gene>
<dbReference type="EMBL" id="LBVV01000004">
    <property type="protein sequence ID" value="KKQ95094.1"/>
    <property type="molecule type" value="Genomic_DNA"/>
</dbReference>
<keyword evidence="2" id="KW-0732">Signal</keyword>
<name>A0A0G0PAF3_UNCC2</name>
<evidence type="ECO:0000313" key="4">
    <source>
        <dbReference type="Proteomes" id="UP000034207"/>
    </source>
</evidence>
<reference evidence="3 4" key="1">
    <citation type="journal article" date="2015" name="Nature">
        <title>rRNA introns, odd ribosomes, and small enigmatic genomes across a large radiation of phyla.</title>
        <authorList>
            <person name="Brown C.T."/>
            <person name="Hug L.A."/>
            <person name="Thomas B.C."/>
            <person name="Sharon I."/>
            <person name="Castelle C.J."/>
            <person name="Singh A."/>
            <person name="Wilkins M.J."/>
            <person name="Williams K.H."/>
            <person name="Banfield J.F."/>
        </authorList>
    </citation>
    <scope>NUCLEOTIDE SEQUENCE [LARGE SCALE GENOMIC DNA]</scope>
</reference>
<feature type="chain" id="PRO_5002533949" evidence="2">
    <location>
        <begin position="21"/>
        <end position="218"/>
    </location>
</feature>